<dbReference type="Pfam" id="PF25293">
    <property type="entry name" value="Beta-prop_EMC1_N"/>
    <property type="match status" value="1"/>
</dbReference>
<dbReference type="PANTHER" id="PTHR21573:SF0">
    <property type="entry name" value="ER MEMBRANE PROTEIN COMPLEX SUBUNIT 1"/>
    <property type="match status" value="1"/>
</dbReference>
<reference evidence="2" key="1">
    <citation type="submission" date="2021-12" db="EMBL/GenBank/DDBJ databases">
        <authorList>
            <person name="King R."/>
        </authorList>
    </citation>
    <scope>NUCLEOTIDE SEQUENCE</scope>
</reference>
<organism evidence="2 3">
    <name type="scientific">Diatraea saccharalis</name>
    <name type="common">sugarcane borer</name>
    <dbReference type="NCBI Taxonomy" id="40085"/>
    <lineage>
        <taxon>Eukaryota</taxon>
        <taxon>Metazoa</taxon>
        <taxon>Ecdysozoa</taxon>
        <taxon>Arthropoda</taxon>
        <taxon>Hexapoda</taxon>
        <taxon>Insecta</taxon>
        <taxon>Pterygota</taxon>
        <taxon>Neoptera</taxon>
        <taxon>Endopterygota</taxon>
        <taxon>Lepidoptera</taxon>
        <taxon>Glossata</taxon>
        <taxon>Ditrysia</taxon>
        <taxon>Pyraloidea</taxon>
        <taxon>Crambidae</taxon>
        <taxon>Crambinae</taxon>
        <taxon>Diatraea</taxon>
    </lineage>
</organism>
<dbReference type="InterPro" id="IPR011047">
    <property type="entry name" value="Quinoprotein_ADH-like_sf"/>
</dbReference>
<accession>A0A9N9QZY5</accession>
<dbReference type="PANTHER" id="PTHR21573">
    <property type="entry name" value="ER MEMBRANE PROTEIN COMPLEX SUBUNIT 1"/>
    <property type="match status" value="1"/>
</dbReference>
<feature type="domain" description="EMC1 first beta-propeller" evidence="1">
    <location>
        <begin position="38"/>
        <end position="147"/>
    </location>
</feature>
<dbReference type="AlphaFoldDB" id="A0A9N9QZY5"/>
<protein>
    <recommendedName>
        <fullName evidence="1">EMC1 first beta-propeller domain-containing protein</fullName>
    </recommendedName>
</protein>
<name>A0A9N9QZY5_9NEOP</name>
<reference evidence="2" key="2">
    <citation type="submission" date="2022-10" db="EMBL/GenBank/DDBJ databases">
        <authorList>
            <consortium name="ENA_rothamsted_submissions"/>
            <consortium name="culmorum"/>
            <person name="King R."/>
        </authorList>
    </citation>
    <scope>NUCLEOTIDE SEQUENCE</scope>
</reference>
<proteinExistence type="predicted"/>
<keyword evidence="3" id="KW-1185">Reference proteome</keyword>
<dbReference type="SUPFAM" id="SSF50998">
    <property type="entry name" value="Quinoprotein alcohol dehydrogenase-like"/>
    <property type="match status" value="1"/>
</dbReference>
<dbReference type="OrthoDB" id="28092at2759"/>
<dbReference type="Gene3D" id="2.130.10.10">
    <property type="entry name" value="YVTN repeat-like/Quinoprotein amine dehydrogenase"/>
    <property type="match status" value="1"/>
</dbReference>
<evidence type="ECO:0000313" key="2">
    <source>
        <dbReference type="EMBL" id="CAG9787053.1"/>
    </source>
</evidence>
<dbReference type="InterPro" id="IPR026895">
    <property type="entry name" value="EMC1"/>
</dbReference>
<evidence type="ECO:0000259" key="1">
    <source>
        <dbReference type="Pfam" id="PF25293"/>
    </source>
</evidence>
<dbReference type="GO" id="GO:0072546">
    <property type="term" value="C:EMC complex"/>
    <property type="evidence" value="ECO:0007669"/>
    <property type="project" value="InterPro"/>
</dbReference>
<dbReference type="GO" id="GO:0034975">
    <property type="term" value="P:protein folding in endoplasmic reticulum"/>
    <property type="evidence" value="ECO:0007669"/>
    <property type="project" value="TreeGrafter"/>
</dbReference>
<dbReference type="EMBL" id="OU893348">
    <property type="protein sequence ID" value="CAG9787053.1"/>
    <property type="molecule type" value="Genomic_DNA"/>
</dbReference>
<sequence length="501" mass="55368">MGMLSISIKPNFLGLLKFLNNFNWFIVFFSLINLSVCIYEDQIGKFDWRQSYVGRIKFAQFDTVSTAKRIIVATEENVLAALNLKTGQVVWRHVFESASSGNIQLLYVTEKVVTVTGSNPYLVRGWEPSTGVLLWEWSLTLQDNDQADFSEWFVQNSMLVHMLPVFGSHVEVSMYNLMTGQNRGSTSKLPAVWTNEGCILSAPYYTCISGKAGSHLLISLDVTSNAIQLISKPLSEFTTEEGDSSLRELDGNSVQPGFILGDEKIVVIKDSDFELLNVNVMDPSASVTITTDSGGQLIIQIWNDEDKGISMVGHRTTGEEVPEIGGPGPGLSIPAPQLSAAWCAARPCRLLLTAEDDALHLLHHTGRVLWTREEALANVAAAEFVDLPVSELDAAIESEFEKEGSVWGAFSRRLQMQWQQLQTFVRSLQSLSALSALPGLQAGGEGDAGQDSTELVRDYFNLHKIIVLVTDVGKVRATLTCLQYIGRFKFTVVTVFMSRLR</sequence>
<dbReference type="Proteomes" id="UP001153714">
    <property type="component" value="Chromosome 17"/>
</dbReference>
<gene>
    <name evidence="2" type="ORF">DIATSA_LOCUS4964</name>
</gene>
<dbReference type="InterPro" id="IPR058545">
    <property type="entry name" value="Beta-prop_EMC1_1st"/>
</dbReference>
<dbReference type="InterPro" id="IPR015943">
    <property type="entry name" value="WD40/YVTN_repeat-like_dom_sf"/>
</dbReference>
<evidence type="ECO:0000313" key="3">
    <source>
        <dbReference type="Proteomes" id="UP001153714"/>
    </source>
</evidence>